<dbReference type="InterPro" id="IPR027417">
    <property type="entry name" value="P-loop_NTPase"/>
</dbReference>
<dbReference type="EMBL" id="WWCR01000018">
    <property type="protein sequence ID" value="MYM73948.1"/>
    <property type="molecule type" value="Genomic_DNA"/>
</dbReference>
<gene>
    <name evidence="4" type="primary">virB11</name>
    <name evidence="4" type="ORF">GTP56_17330</name>
</gene>
<comment type="similarity">
    <text evidence="1 2">Belongs to the GSP E family.</text>
</comment>
<evidence type="ECO:0000313" key="5">
    <source>
        <dbReference type="Proteomes" id="UP000469734"/>
    </source>
</evidence>
<dbReference type="InterPro" id="IPR001482">
    <property type="entry name" value="T2SS/T4SS_dom"/>
</dbReference>
<proteinExistence type="inferred from homology"/>
<dbReference type="InterPro" id="IPR050921">
    <property type="entry name" value="T4SS_GSP_E_ATPase"/>
</dbReference>
<dbReference type="PANTHER" id="PTHR30486:SF6">
    <property type="entry name" value="TYPE IV PILUS RETRACTATION ATPASE PILT"/>
    <property type="match status" value="1"/>
</dbReference>
<dbReference type="Gene3D" id="3.40.50.300">
    <property type="entry name" value="P-loop containing nucleotide triphosphate hydrolases"/>
    <property type="match status" value="1"/>
</dbReference>
<comment type="caution">
    <text evidence="4">The sequence shown here is derived from an EMBL/GenBank/DDBJ whole genome shotgun (WGS) entry which is preliminary data.</text>
</comment>
<dbReference type="AlphaFoldDB" id="A0A7X4H270"/>
<dbReference type="SUPFAM" id="SSF52540">
    <property type="entry name" value="P-loop containing nucleoside triphosphate hydrolases"/>
    <property type="match status" value="1"/>
</dbReference>
<keyword evidence="2" id="KW-1003">Cell membrane</keyword>
<evidence type="ECO:0000256" key="1">
    <source>
        <dbReference type="ARBA" id="ARBA00006611"/>
    </source>
</evidence>
<dbReference type="Proteomes" id="UP000469734">
    <property type="component" value="Unassembled WGS sequence"/>
</dbReference>
<dbReference type="GO" id="GO:0043684">
    <property type="term" value="C:type IV secretion system complex"/>
    <property type="evidence" value="ECO:0007669"/>
    <property type="project" value="UniProtKB-UniRule"/>
</dbReference>
<dbReference type="RefSeq" id="WP_161051003.1">
    <property type="nucleotide sequence ID" value="NZ_WWCR01000018.1"/>
</dbReference>
<protein>
    <recommendedName>
        <fullName evidence="2">Type IV secretion system protein</fullName>
    </recommendedName>
</protein>
<keyword evidence="2" id="KW-0547">Nucleotide-binding</keyword>
<dbReference type="InterPro" id="IPR014155">
    <property type="entry name" value="VirB11"/>
</dbReference>
<reference evidence="4 5" key="1">
    <citation type="submission" date="2019-12" db="EMBL/GenBank/DDBJ databases">
        <title>Novel species isolated from a subtropical stream in China.</title>
        <authorList>
            <person name="Lu H."/>
        </authorList>
    </citation>
    <scope>NUCLEOTIDE SEQUENCE [LARGE SCALE GENOMIC DNA]</scope>
    <source>
        <strain evidence="4 5">FT134W</strain>
    </source>
</reference>
<dbReference type="Gene3D" id="3.30.450.90">
    <property type="match status" value="1"/>
</dbReference>
<comment type="function">
    <text evidence="2">Part of the Type IV secretion system.</text>
</comment>
<dbReference type="GO" id="GO:0005886">
    <property type="term" value="C:plasma membrane"/>
    <property type="evidence" value="ECO:0007669"/>
    <property type="project" value="UniProtKB-SubCell"/>
</dbReference>
<keyword evidence="2" id="KW-0997">Cell inner membrane</keyword>
<dbReference type="PANTHER" id="PTHR30486">
    <property type="entry name" value="TWITCHING MOTILITY PROTEIN PILT"/>
    <property type="match status" value="1"/>
</dbReference>
<dbReference type="NCBIfam" id="TIGR02788">
    <property type="entry name" value="VirB11"/>
    <property type="match status" value="1"/>
</dbReference>
<dbReference type="Pfam" id="PF00437">
    <property type="entry name" value="T2SSE"/>
    <property type="match status" value="1"/>
</dbReference>
<dbReference type="GO" id="GO:0016887">
    <property type="term" value="F:ATP hydrolysis activity"/>
    <property type="evidence" value="ECO:0007669"/>
    <property type="project" value="InterPro"/>
</dbReference>
<comment type="subcellular location">
    <subcellularLocation>
        <location evidence="2">Cell inner membrane</location>
        <topology evidence="2">Peripheral membrane protein</topology>
        <orientation evidence="2">Cytoplasmic side</orientation>
    </subcellularLocation>
</comment>
<accession>A0A7X4H270</accession>
<feature type="domain" description="Bacterial type II secretion system protein E" evidence="3">
    <location>
        <begin position="166"/>
        <end position="303"/>
    </location>
</feature>
<evidence type="ECO:0000256" key="2">
    <source>
        <dbReference type="RuleBase" id="RU366071"/>
    </source>
</evidence>
<keyword evidence="2" id="KW-0067">ATP-binding</keyword>
<dbReference type="CDD" id="cd01130">
    <property type="entry name" value="VirB11-like_ATPase"/>
    <property type="match status" value="1"/>
</dbReference>
<keyword evidence="2" id="KW-0472">Membrane</keyword>
<evidence type="ECO:0000313" key="4">
    <source>
        <dbReference type="EMBL" id="MYM73948.1"/>
    </source>
</evidence>
<dbReference type="GO" id="GO:0044097">
    <property type="term" value="P:secretion by the type IV secretion system"/>
    <property type="evidence" value="ECO:0007669"/>
    <property type="project" value="InterPro"/>
</dbReference>
<sequence length="373" mass="40978">MPCTPNEALPLDTSVRELFRPLARFLDIPGVTEIAINRPGEVFVEAGPHWTRHAAPGLTLERCWSMATAIASYANQRVDSQTPLLGAQLPGLQRIQIAVPPAVEDQTVAMTIRIPDSAVRSFDAYQAEGFFSRYLWACPPQLAARRKDLAPAQLMLIDSLETGSLGEFLITAVRHKLNIAFVGDTGSGKTSLMKAACQYIPDEERLVTIEDVREVFLPNHPNRVHMLYSRPASGIATVSPADLIACNMRMKPDRVLLAELRGSEAFDFLKLLTTGHSGSLTSYHAESCALAIERYVLMCKEHAQAAIYDADALRRLVALTIDVIVHIKVDRVYADDGAPLRKERYVAEVSYDPVAKLQHRFGAASLVHAGGLP</sequence>
<dbReference type="GO" id="GO:0005524">
    <property type="term" value="F:ATP binding"/>
    <property type="evidence" value="ECO:0007669"/>
    <property type="project" value="UniProtKB-UniRule"/>
</dbReference>
<evidence type="ECO:0000259" key="3">
    <source>
        <dbReference type="Pfam" id="PF00437"/>
    </source>
</evidence>
<name>A0A7X4H270_9BURK</name>
<organism evidence="4 5">
    <name type="scientific">Duganella margarita</name>
    <dbReference type="NCBI Taxonomy" id="2692170"/>
    <lineage>
        <taxon>Bacteria</taxon>
        <taxon>Pseudomonadati</taxon>
        <taxon>Pseudomonadota</taxon>
        <taxon>Betaproteobacteria</taxon>
        <taxon>Burkholderiales</taxon>
        <taxon>Oxalobacteraceae</taxon>
        <taxon>Telluria group</taxon>
        <taxon>Duganella</taxon>
    </lineage>
</organism>